<evidence type="ECO:0000256" key="5">
    <source>
        <dbReference type="SAM" id="MobiDB-lite"/>
    </source>
</evidence>
<feature type="region of interest" description="Disordered" evidence="5">
    <location>
        <begin position="16"/>
        <end position="52"/>
    </location>
</feature>
<proteinExistence type="predicted"/>
<dbReference type="RefSeq" id="WP_179913472.1">
    <property type="nucleotide sequence ID" value="NZ_JACBYE010000023.1"/>
</dbReference>
<keyword evidence="2 6" id="KW-0812">Transmembrane</keyword>
<feature type="transmembrane region" description="Helical" evidence="6">
    <location>
        <begin position="105"/>
        <end position="138"/>
    </location>
</feature>
<keyword evidence="8" id="KW-1185">Reference proteome</keyword>
<evidence type="ECO:0000313" key="8">
    <source>
        <dbReference type="Proteomes" id="UP000561011"/>
    </source>
</evidence>
<dbReference type="Proteomes" id="UP000561011">
    <property type="component" value="Unassembled WGS sequence"/>
</dbReference>
<dbReference type="AlphaFoldDB" id="A0A853ETN8"/>
<feature type="transmembrane region" description="Helical" evidence="6">
    <location>
        <begin position="62"/>
        <end position="85"/>
    </location>
</feature>
<sequence length="160" mass="18101">MNHLWSRWELRRYDPRAGSVSRDHAPPAPGERYDDERLPPADSPSARRTTPVPLTDAEAQQWAGLSHLLGGVLGFLAPLIIWLVFKDRSGYVSAESKRALNFQLVVTVGYVVSYVLMIVLIGYLTWLALWVLSIYLGYTNFQAVNQRRATSYPVDVQIIK</sequence>
<reference evidence="7 8" key="1">
    <citation type="submission" date="2020-07" db="EMBL/GenBank/DDBJ databases">
        <title>MOT database genomes.</title>
        <authorList>
            <person name="Joseph S."/>
            <person name="Aduse-Opoku J."/>
            <person name="Hashim A."/>
            <person name="Wade W."/>
            <person name="Curtis M."/>
        </authorList>
    </citation>
    <scope>NUCLEOTIDE SEQUENCE [LARGE SCALE GENOMIC DNA]</scope>
    <source>
        <strain evidence="7 8">DSM 100099</strain>
    </source>
</reference>
<dbReference type="Pfam" id="PF09685">
    <property type="entry name" value="MamF_MmsF"/>
    <property type="match status" value="1"/>
</dbReference>
<comment type="subcellular location">
    <subcellularLocation>
        <location evidence="1">Membrane</location>
        <topology evidence="1">Multi-pass membrane protein</topology>
    </subcellularLocation>
</comment>
<feature type="compositionally biased region" description="Basic and acidic residues" evidence="5">
    <location>
        <begin position="16"/>
        <end position="39"/>
    </location>
</feature>
<gene>
    <name evidence="7" type="ORF">HZZ10_10545</name>
</gene>
<name>A0A853ETN8_9MICO</name>
<comment type="caution">
    <text evidence="7">The sequence shown here is derived from an EMBL/GenBank/DDBJ whole genome shotgun (WGS) entry which is preliminary data.</text>
</comment>
<keyword evidence="4 6" id="KW-0472">Membrane</keyword>
<evidence type="ECO:0000256" key="6">
    <source>
        <dbReference type="SAM" id="Phobius"/>
    </source>
</evidence>
<evidence type="ECO:0000256" key="3">
    <source>
        <dbReference type="ARBA" id="ARBA00022989"/>
    </source>
</evidence>
<dbReference type="EMBL" id="JACBYE010000023">
    <property type="protein sequence ID" value="NYS93955.1"/>
    <property type="molecule type" value="Genomic_DNA"/>
</dbReference>
<accession>A0A853ETN8</accession>
<evidence type="ECO:0000256" key="2">
    <source>
        <dbReference type="ARBA" id="ARBA00022692"/>
    </source>
</evidence>
<evidence type="ECO:0000256" key="1">
    <source>
        <dbReference type="ARBA" id="ARBA00004141"/>
    </source>
</evidence>
<evidence type="ECO:0000256" key="4">
    <source>
        <dbReference type="ARBA" id="ARBA00023136"/>
    </source>
</evidence>
<organism evidence="7 8">
    <name type="scientific">Sanguibacter inulinus</name>
    <dbReference type="NCBI Taxonomy" id="60922"/>
    <lineage>
        <taxon>Bacteria</taxon>
        <taxon>Bacillati</taxon>
        <taxon>Actinomycetota</taxon>
        <taxon>Actinomycetes</taxon>
        <taxon>Micrococcales</taxon>
        <taxon>Sanguibacteraceae</taxon>
        <taxon>Sanguibacter</taxon>
    </lineage>
</organism>
<dbReference type="InterPro" id="IPR019109">
    <property type="entry name" value="MamF_MmsF"/>
</dbReference>
<protein>
    <submittedName>
        <fullName evidence="7">DUF4870 domain-containing protein</fullName>
    </submittedName>
</protein>
<keyword evidence="3 6" id="KW-1133">Transmembrane helix</keyword>
<evidence type="ECO:0000313" key="7">
    <source>
        <dbReference type="EMBL" id="NYS93955.1"/>
    </source>
</evidence>